<evidence type="ECO:0000313" key="1">
    <source>
        <dbReference type="EMBL" id="EDM86257.1"/>
    </source>
</evidence>
<reference evidence="1 2" key="1">
    <citation type="submission" date="2007-03" db="EMBL/GenBank/DDBJ databases">
        <authorList>
            <person name="Fulton L."/>
            <person name="Clifton S."/>
            <person name="Fulton B."/>
            <person name="Xu J."/>
            <person name="Minx P."/>
            <person name="Pepin K.H."/>
            <person name="Johnson M."/>
            <person name="Thiruvilangam P."/>
            <person name="Bhonagiri V."/>
            <person name="Nash W.E."/>
            <person name="Mardis E.R."/>
            <person name="Wilson R.K."/>
        </authorList>
    </citation>
    <scope>NUCLEOTIDE SEQUENCE [LARGE SCALE GENOMIC DNA]</scope>
    <source>
        <strain evidence="1 2">ATCC 29174</strain>
    </source>
</reference>
<proteinExistence type="predicted"/>
<dbReference type="Proteomes" id="UP000006002">
    <property type="component" value="Unassembled WGS sequence"/>
</dbReference>
<protein>
    <submittedName>
        <fullName evidence="1">Uncharacterized protein</fullName>
    </submittedName>
</protein>
<reference evidence="1 2" key="2">
    <citation type="submission" date="2007-04" db="EMBL/GenBank/DDBJ databases">
        <title>Draft genome sequence of Ruminococcus obeum (ATCC 29174).</title>
        <authorList>
            <person name="Sudarsanam P."/>
            <person name="Ley R."/>
            <person name="Guruge J."/>
            <person name="Turnbaugh P.J."/>
            <person name="Mahowald M."/>
            <person name="Liep D."/>
            <person name="Gordon J."/>
        </authorList>
    </citation>
    <scope>NUCLEOTIDE SEQUENCE [LARGE SCALE GENOMIC DNA]</scope>
    <source>
        <strain evidence="1 2">ATCC 29174</strain>
    </source>
</reference>
<name>A5ZW22_9FIRM</name>
<evidence type="ECO:0000313" key="2">
    <source>
        <dbReference type="Proteomes" id="UP000006002"/>
    </source>
</evidence>
<accession>A5ZW22</accession>
<organism evidence="1 2">
    <name type="scientific">Blautia obeum ATCC 29174</name>
    <dbReference type="NCBI Taxonomy" id="411459"/>
    <lineage>
        <taxon>Bacteria</taxon>
        <taxon>Bacillati</taxon>
        <taxon>Bacillota</taxon>
        <taxon>Clostridia</taxon>
        <taxon>Lachnospirales</taxon>
        <taxon>Lachnospiraceae</taxon>
        <taxon>Blautia</taxon>
    </lineage>
</organism>
<gene>
    <name evidence="1" type="ORF">RUMOBE_03215</name>
</gene>
<dbReference type="EMBL" id="AAVO02000017">
    <property type="protein sequence ID" value="EDM86257.1"/>
    <property type="molecule type" value="Genomic_DNA"/>
</dbReference>
<dbReference type="AlphaFoldDB" id="A5ZW22"/>
<dbReference type="HOGENOM" id="CLU_3247980_0_0_9"/>
<comment type="caution">
    <text evidence="1">The sequence shown here is derived from an EMBL/GenBank/DDBJ whole genome shotgun (WGS) entry which is preliminary data.</text>
</comment>
<sequence length="42" mass="5236">MFLSILHSFAIFDYTLNIYFKQEKYRKFELIYLIFLFFATIS</sequence>